<evidence type="ECO:0000313" key="2">
    <source>
        <dbReference type="Proteomes" id="UP000004778"/>
    </source>
</evidence>
<name>C0W769_9ACTO</name>
<evidence type="ECO:0000313" key="1">
    <source>
        <dbReference type="EMBL" id="EEH65449.1"/>
    </source>
</evidence>
<accession>C0W769</accession>
<gene>
    <name evidence="1" type="ORF">HMPREF0058_1713</name>
</gene>
<reference evidence="1 2" key="1">
    <citation type="submission" date="2009-01" db="EMBL/GenBank/DDBJ databases">
        <authorList>
            <person name="Qin X."/>
            <person name="Bachman B."/>
            <person name="Battles P."/>
            <person name="Bell A."/>
            <person name="Bess C."/>
            <person name="Bickham C."/>
            <person name="Chaboub L."/>
            <person name="Chen D."/>
            <person name="Coyle M."/>
            <person name="Deiros D.R."/>
            <person name="Dinh H."/>
            <person name="Forbes L."/>
            <person name="Fowler G."/>
            <person name="Francisco L."/>
            <person name="Fu Q."/>
            <person name="Gubbala S."/>
            <person name="Hale W."/>
            <person name="Han Y."/>
            <person name="Hemphill L."/>
            <person name="Highlander S.K."/>
            <person name="Hirani K."/>
            <person name="Hogues M."/>
            <person name="Jackson L."/>
            <person name="Jakkamsetti A."/>
            <person name="Javaid M."/>
            <person name="Jiang H."/>
            <person name="Korchina V."/>
            <person name="Kovar C."/>
            <person name="Lara F."/>
            <person name="Lee S."/>
            <person name="Mata R."/>
            <person name="Mathew T."/>
            <person name="Moen C."/>
            <person name="Morales K."/>
            <person name="Munidasa M."/>
            <person name="Nazareth L."/>
            <person name="Ngo R."/>
            <person name="Nguyen L."/>
            <person name="Okwuonu G."/>
            <person name="Ongeri F."/>
            <person name="Patil S."/>
            <person name="Petrosino J."/>
            <person name="Pham C."/>
            <person name="Pham P."/>
            <person name="Pu L.-L."/>
            <person name="Puazo M."/>
            <person name="Raj R."/>
            <person name="Reid J."/>
            <person name="Rouhana J."/>
            <person name="Saada N."/>
            <person name="Shang Y."/>
            <person name="Simmons D."/>
            <person name="Thornton R."/>
            <person name="Warren J."/>
            <person name="Weissenberger G."/>
            <person name="Zhang J."/>
            <person name="Zhang L."/>
            <person name="Zhou C."/>
            <person name="Zhu D."/>
            <person name="Muzny D."/>
            <person name="Worley K."/>
            <person name="Gibbs R."/>
        </authorList>
    </citation>
    <scope>NUCLEOTIDE SEQUENCE [LARGE SCALE GENOMIC DNA]</scope>
    <source>
        <strain evidence="1 2">DSM 15434</strain>
    </source>
</reference>
<dbReference type="EMBL" id="ACFH01000114">
    <property type="protein sequence ID" value="EEH65449.1"/>
    <property type="molecule type" value="Genomic_DNA"/>
</dbReference>
<keyword evidence="2" id="KW-1185">Reference proteome</keyword>
<comment type="caution">
    <text evidence="1">The sequence shown here is derived from an EMBL/GenBank/DDBJ whole genome shotgun (WGS) entry which is preliminary data.</text>
</comment>
<proteinExistence type="predicted"/>
<protein>
    <submittedName>
        <fullName evidence="1">Uncharacterized protein</fullName>
    </submittedName>
</protein>
<dbReference type="Proteomes" id="UP000004778">
    <property type="component" value="Unassembled WGS sequence"/>
</dbReference>
<dbReference type="HOGENOM" id="CLU_3283631_0_0_11"/>
<sequence>MLRSPARVRTWASLATADRAVLTQPSAHGETDARGVTLEA</sequence>
<organism evidence="1 2">
    <name type="scientific">Actinomyces urogenitalis DSM 15434</name>
    <dbReference type="NCBI Taxonomy" id="525246"/>
    <lineage>
        <taxon>Bacteria</taxon>
        <taxon>Bacillati</taxon>
        <taxon>Actinomycetota</taxon>
        <taxon>Actinomycetes</taxon>
        <taxon>Actinomycetales</taxon>
        <taxon>Actinomycetaceae</taxon>
        <taxon>Actinomyces</taxon>
    </lineage>
</organism>
<dbReference type="AlphaFoldDB" id="C0W769"/>